<evidence type="ECO:0000313" key="3">
    <source>
        <dbReference type="Proteomes" id="UP001368500"/>
    </source>
</evidence>
<keyword evidence="1" id="KW-1133">Transmembrane helix</keyword>
<sequence>MLPIIPVDKANHMVYGGVAGLLGAALGGAAGALVAGAVVAAGKELVDLAGNRRALARGAPPPHGVEWLDGAATLAGAAVPALAILLKGTIT</sequence>
<evidence type="ECO:0000256" key="1">
    <source>
        <dbReference type="SAM" id="Phobius"/>
    </source>
</evidence>
<keyword evidence="3" id="KW-1185">Reference proteome</keyword>
<feature type="transmembrane region" description="Helical" evidence="1">
    <location>
        <begin position="12"/>
        <end position="41"/>
    </location>
</feature>
<organism evidence="2 3">
    <name type="scientific">Pseudaquabacterium rugosum</name>
    <dbReference type="NCBI Taxonomy" id="2984194"/>
    <lineage>
        <taxon>Bacteria</taxon>
        <taxon>Pseudomonadati</taxon>
        <taxon>Pseudomonadota</taxon>
        <taxon>Betaproteobacteria</taxon>
        <taxon>Burkholderiales</taxon>
        <taxon>Sphaerotilaceae</taxon>
        <taxon>Pseudaquabacterium</taxon>
    </lineage>
</organism>
<keyword evidence="1" id="KW-0472">Membrane</keyword>
<feature type="transmembrane region" description="Helical" evidence="1">
    <location>
        <begin position="67"/>
        <end position="86"/>
    </location>
</feature>
<accession>A0ABU9B784</accession>
<keyword evidence="1" id="KW-0812">Transmembrane</keyword>
<dbReference type="EMBL" id="JBBUTF010000003">
    <property type="protein sequence ID" value="MEK8025004.1"/>
    <property type="molecule type" value="Genomic_DNA"/>
</dbReference>
<gene>
    <name evidence="2" type="ORF">AACH11_03395</name>
</gene>
<comment type="caution">
    <text evidence="2">The sequence shown here is derived from an EMBL/GenBank/DDBJ whole genome shotgun (WGS) entry which is preliminary data.</text>
</comment>
<protein>
    <submittedName>
        <fullName evidence="2">Uncharacterized protein</fullName>
    </submittedName>
</protein>
<evidence type="ECO:0000313" key="2">
    <source>
        <dbReference type="EMBL" id="MEK8025004.1"/>
    </source>
</evidence>
<proteinExistence type="predicted"/>
<name>A0ABU9B784_9BURK</name>
<reference evidence="2 3" key="1">
    <citation type="submission" date="2024-04" db="EMBL/GenBank/DDBJ databases">
        <title>Novel species of the genus Ideonella isolated from streams.</title>
        <authorList>
            <person name="Lu H."/>
        </authorList>
    </citation>
    <scope>NUCLEOTIDE SEQUENCE [LARGE SCALE GENOMIC DNA]</scope>
    <source>
        <strain evidence="2 3">BYS139W</strain>
    </source>
</reference>
<dbReference type="Proteomes" id="UP001368500">
    <property type="component" value="Unassembled WGS sequence"/>
</dbReference>
<dbReference type="RefSeq" id="WP_341372787.1">
    <property type="nucleotide sequence ID" value="NZ_JBBUTF010000003.1"/>
</dbReference>